<dbReference type="Gene3D" id="3.40.50.10610">
    <property type="entry name" value="ABC-type transport auxiliary lipoprotein component"/>
    <property type="match status" value="1"/>
</dbReference>
<dbReference type="AlphaFoldDB" id="A0A556AMN5"/>
<evidence type="ECO:0000259" key="2">
    <source>
        <dbReference type="Pfam" id="PF03886"/>
    </source>
</evidence>
<feature type="chain" id="PRO_5021968660" description="ABC-type transport auxiliary lipoprotein component domain-containing protein" evidence="1">
    <location>
        <begin position="33"/>
        <end position="223"/>
    </location>
</feature>
<protein>
    <recommendedName>
        <fullName evidence="2">ABC-type transport auxiliary lipoprotein component domain-containing protein</fullName>
    </recommendedName>
</protein>
<evidence type="ECO:0000313" key="3">
    <source>
        <dbReference type="EMBL" id="TSH94152.1"/>
    </source>
</evidence>
<keyword evidence="1" id="KW-0732">Signal</keyword>
<feature type="domain" description="ABC-type transport auxiliary lipoprotein component" evidence="2">
    <location>
        <begin position="49"/>
        <end position="206"/>
    </location>
</feature>
<dbReference type="Pfam" id="PF03886">
    <property type="entry name" value="ABC_trans_aux"/>
    <property type="match status" value="1"/>
</dbReference>
<dbReference type="RefSeq" id="WP_143948626.1">
    <property type="nucleotide sequence ID" value="NZ_BAABMB010000006.1"/>
</dbReference>
<proteinExistence type="predicted"/>
<name>A0A556AMN5_9BURK</name>
<reference evidence="3 4" key="1">
    <citation type="submission" date="2019-07" db="EMBL/GenBank/DDBJ databases">
        <title>Qingshengfaniella alkalisoli gen. nov., sp. nov., isolated from saline soil.</title>
        <authorList>
            <person name="Xu L."/>
            <person name="Huang X.-X."/>
            <person name="Sun J.-Q."/>
        </authorList>
    </citation>
    <scope>NUCLEOTIDE SEQUENCE [LARGE SCALE GENOMIC DNA]</scope>
    <source>
        <strain evidence="3 4">DSM 27279</strain>
    </source>
</reference>
<organism evidence="3 4">
    <name type="scientific">Verticiella sediminum</name>
    <dbReference type="NCBI Taxonomy" id="1247510"/>
    <lineage>
        <taxon>Bacteria</taxon>
        <taxon>Pseudomonadati</taxon>
        <taxon>Pseudomonadota</taxon>
        <taxon>Betaproteobacteria</taxon>
        <taxon>Burkholderiales</taxon>
        <taxon>Alcaligenaceae</taxon>
        <taxon>Verticiella</taxon>
    </lineage>
</organism>
<evidence type="ECO:0000313" key="4">
    <source>
        <dbReference type="Proteomes" id="UP000318405"/>
    </source>
</evidence>
<comment type="caution">
    <text evidence="3">The sequence shown here is derived from an EMBL/GenBank/DDBJ whole genome shotgun (WGS) entry which is preliminary data.</text>
</comment>
<keyword evidence="4" id="KW-1185">Reference proteome</keyword>
<dbReference type="InterPro" id="IPR005586">
    <property type="entry name" value="ABC_trans_aux"/>
</dbReference>
<feature type="signal peptide" evidence="1">
    <location>
        <begin position="1"/>
        <end position="32"/>
    </location>
</feature>
<evidence type="ECO:0000256" key="1">
    <source>
        <dbReference type="SAM" id="SignalP"/>
    </source>
</evidence>
<dbReference type="Proteomes" id="UP000318405">
    <property type="component" value="Unassembled WGS sequence"/>
</dbReference>
<dbReference type="OrthoDB" id="5568302at2"/>
<dbReference type="EMBL" id="VLTJ01000025">
    <property type="protein sequence ID" value="TSH94152.1"/>
    <property type="molecule type" value="Genomic_DNA"/>
</dbReference>
<accession>A0A556AMN5</accession>
<dbReference type="SUPFAM" id="SSF159594">
    <property type="entry name" value="XCC0632-like"/>
    <property type="match status" value="1"/>
</dbReference>
<dbReference type="PROSITE" id="PS51257">
    <property type="entry name" value="PROKAR_LIPOPROTEIN"/>
    <property type="match status" value="1"/>
</dbReference>
<sequence length="223" mass="23234">MKQQIQGLYARRAGWWRTPAVIVSAAWLTACAGLGDVAPAPQVLDVGAAEAQAPARLPARAALAVPAVEAAPLLRSQGVIWREKGSLEPQAYASYQWASPPSELFEQRLRERLSIEGPVTAGNTGAMPELRVTLERFEQVFDPAAGASGAPISTGDIALRAVLTDARGQVADQLRVALSVPAASADAPGGARALRSAVDAVAQSIAEWLSQQPALRTGATAGR</sequence>
<gene>
    <name evidence="3" type="ORF">FOZ76_12605</name>
</gene>